<name>A0AAP4BBJ5_9FIRM</name>
<dbReference type="Proteomes" id="UP001300383">
    <property type="component" value="Unassembled WGS sequence"/>
</dbReference>
<dbReference type="RefSeq" id="WP_283231380.1">
    <property type="nucleotide sequence ID" value="NZ_JASGBQ010000022.1"/>
</dbReference>
<evidence type="ECO:0000313" key="1">
    <source>
        <dbReference type="EMBL" id="MDI9242945.1"/>
    </source>
</evidence>
<organism evidence="1 2">
    <name type="scientific">Fusibacillus kribbianus</name>
    <dbReference type="NCBI Taxonomy" id="3044208"/>
    <lineage>
        <taxon>Bacteria</taxon>
        <taxon>Bacillati</taxon>
        <taxon>Bacillota</taxon>
        <taxon>Clostridia</taxon>
        <taxon>Lachnospirales</taxon>
        <taxon>Lachnospiraceae</taxon>
        <taxon>Fusibacillus</taxon>
    </lineage>
</organism>
<proteinExistence type="predicted"/>
<evidence type="ECO:0000313" key="2">
    <source>
        <dbReference type="Proteomes" id="UP001300383"/>
    </source>
</evidence>
<keyword evidence="2" id="KW-1185">Reference proteome</keyword>
<dbReference type="EMBL" id="JASGBQ010000022">
    <property type="protein sequence ID" value="MDI9242945.1"/>
    <property type="molecule type" value="Genomic_DNA"/>
</dbReference>
<accession>A0AAP4BBJ5</accession>
<gene>
    <name evidence="1" type="ORF">QJ036_10755</name>
</gene>
<comment type="caution">
    <text evidence="1">The sequence shown here is derived from an EMBL/GenBank/DDBJ whole genome shotgun (WGS) entry which is preliminary data.</text>
</comment>
<protein>
    <submittedName>
        <fullName evidence="1">Uncharacterized protein</fullName>
    </submittedName>
</protein>
<dbReference type="AlphaFoldDB" id="A0AAP4BBJ5"/>
<reference evidence="1 2" key="1">
    <citation type="submission" date="2023-05" db="EMBL/GenBank/DDBJ databases">
        <title>[ruminococcus] sp. nov., isolated from a pig farm feces dump.</title>
        <authorList>
            <person name="Chang Y.-H."/>
        </authorList>
    </citation>
    <scope>NUCLEOTIDE SEQUENCE [LARGE SCALE GENOMIC DNA]</scope>
    <source>
        <strain evidence="1 2">YH-rum2234</strain>
    </source>
</reference>
<sequence length="61" mass="6793">MPRPKKEYTHLNIKLDKEVSDILDAYCEETGATKTAAVEIAVKRCFASYVQNDDVETGTGK</sequence>